<gene>
    <name evidence="1" type="ORF">SAMN05877753_101362</name>
</gene>
<evidence type="ECO:0000313" key="2">
    <source>
        <dbReference type="Proteomes" id="UP000219546"/>
    </source>
</evidence>
<dbReference type="EMBL" id="OAOP01000001">
    <property type="protein sequence ID" value="SNX67048.1"/>
    <property type="molecule type" value="Genomic_DNA"/>
</dbReference>
<organism evidence="1 2">
    <name type="scientific">Bacillus oleivorans</name>
    <dbReference type="NCBI Taxonomy" id="1448271"/>
    <lineage>
        <taxon>Bacteria</taxon>
        <taxon>Bacillati</taxon>
        <taxon>Bacillota</taxon>
        <taxon>Bacilli</taxon>
        <taxon>Bacillales</taxon>
        <taxon>Bacillaceae</taxon>
        <taxon>Bacillus</taxon>
    </lineage>
</organism>
<accession>A0A285CJ58</accession>
<dbReference type="Proteomes" id="UP000219546">
    <property type="component" value="Unassembled WGS sequence"/>
</dbReference>
<keyword evidence="2" id="KW-1185">Reference proteome</keyword>
<protein>
    <submittedName>
        <fullName evidence="1">Uncharacterized protein DUF2589</fullName>
    </submittedName>
</protein>
<name>A0A285CJ58_9BACI</name>
<dbReference type="InterPro" id="IPR024510">
    <property type="entry name" value="DUF2589"/>
</dbReference>
<proteinExistence type="predicted"/>
<dbReference type="AlphaFoldDB" id="A0A285CJ58"/>
<dbReference type="Pfam" id="PF11655">
    <property type="entry name" value="DUF2589"/>
    <property type="match status" value="1"/>
</dbReference>
<dbReference type="RefSeq" id="WP_097156879.1">
    <property type="nucleotide sequence ID" value="NZ_JBEPMQ010000003.1"/>
</dbReference>
<sequence length="199" mass="21430">MANELVNMGEQFAGLPIETLIATPLKAASDTQVLLAKSTYDFIKTVGFDQNDQVRTAKFAFKRTSIDPIDPAQTKEEEVVIDAPFLSLVAIPNLQVDYVDITFDMEVKSSFMDKSGSQSEAGGELSISGGYPPFFSGSLKVHGSVSTYKENVRTSDNSAKYHVAVKASNAKPSETLMRIMDLMSQAVIPASSTPAPNPA</sequence>
<reference evidence="1 2" key="1">
    <citation type="submission" date="2017-08" db="EMBL/GenBank/DDBJ databases">
        <authorList>
            <person name="de Groot N.N."/>
        </authorList>
    </citation>
    <scope>NUCLEOTIDE SEQUENCE [LARGE SCALE GENOMIC DNA]</scope>
    <source>
        <strain evidence="1 2">JC228</strain>
    </source>
</reference>
<dbReference type="OrthoDB" id="1043330at2"/>
<evidence type="ECO:0000313" key="1">
    <source>
        <dbReference type="EMBL" id="SNX67048.1"/>
    </source>
</evidence>